<dbReference type="EMBL" id="JASCZI010271918">
    <property type="protein sequence ID" value="MED6217562.1"/>
    <property type="molecule type" value="Genomic_DNA"/>
</dbReference>
<dbReference type="SUPFAM" id="SSF54001">
    <property type="entry name" value="Cysteine proteinases"/>
    <property type="match status" value="1"/>
</dbReference>
<feature type="region of interest" description="Disordered" evidence="4">
    <location>
        <begin position="1"/>
        <end position="28"/>
    </location>
</feature>
<dbReference type="Gene3D" id="3.40.395.10">
    <property type="entry name" value="Adenoviral Proteinase, Chain A"/>
    <property type="match status" value="1"/>
</dbReference>
<comment type="caution">
    <text evidence="6">The sequence shown here is derived from an EMBL/GenBank/DDBJ whole genome shotgun (WGS) entry which is preliminary data.</text>
</comment>
<keyword evidence="7" id="KW-1185">Reference proteome</keyword>
<reference evidence="6 7" key="1">
    <citation type="journal article" date="2023" name="Plants (Basel)">
        <title>Bridging the Gap: Combining Genomics and Transcriptomics Approaches to Understand Stylosanthes scabra, an Orphan Legume from the Brazilian Caatinga.</title>
        <authorList>
            <person name="Ferreira-Neto J.R.C."/>
            <person name="da Silva M.D."/>
            <person name="Binneck E."/>
            <person name="de Melo N.F."/>
            <person name="da Silva R.H."/>
            <person name="de Melo A.L.T.M."/>
            <person name="Pandolfi V."/>
            <person name="Bustamante F.O."/>
            <person name="Brasileiro-Vidal A.C."/>
            <person name="Benko-Iseppon A.M."/>
        </authorList>
    </citation>
    <scope>NUCLEOTIDE SEQUENCE [LARGE SCALE GENOMIC DNA]</scope>
    <source>
        <tissue evidence="6">Leaves</tissue>
    </source>
</reference>
<dbReference type="Proteomes" id="UP001341840">
    <property type="component" value="Unassembled WGS sequence"/>
</dbReference>
<keyword evidence="2" id="KW-0645">Protease</keyword>
<keyword evidence="3" id="KW-0378">Hydrolase</keyword>
<proteinExistence type="inferred from homology"/>
<feature type="compositionally biased region" description="Basic residues" evidence="4">
    <location>
        <begin position="1"/>
        <end position="19"/>
    </location>
</feature>
<evidence type="ECO:0000256" key="4">
    <source>
        <dbReference type="SAM" id="MobiDB-lite"/>
    </source>
</evidence>
<sequence length="454" mass="51743">MGHGGKGAKRGRRKGRSSPKRTPTETMVVGDEEVSCPVDDVKSVRRDLVKIEVKTDHHKDVFLEMLEAHGEQLYIVTQLVRHQAKVIESYGRGRAVAGKPPHLPPMGLYDMFPVPRRGRSRPSCNRMRAYSDQGARVQPAPSHVTDDADNANLETPLKKRLEFEEGASLEPHYSQWKFMHPDRALRSAIAMCLNLRFWPSAGMVFQASDIYYAAYIFKADGLQSEKLVQDEHCDGSRGTLWSLCPGEEVFGDVITLVAGLMNFKKKGECGVWWLPTTFARRYMGLLSDVQKIYVPIYAGRHWFLMIVNVMDDTLIYLDPLKHKDFCDARVKLMFDVGDYIESMLRSDTHGVFKSKGHRIPQISTYKIHEPRISQQDSGSNDCGVLVCEWMRTFQTWRDYDLQGEILSRAIESWDKQMVAAASSRRIRTVYPEPLAPSYKAPLCRNPMQTFGNTF</sequence>
<dbReference type="InterPro" id="IPR003653">
    <property type="entry name" value="Peptidase_C48_C"/>
</dbReference>
<evidence type="ECO:0000313" key="7">
    <source>
        <dbReference type="Proteomes" id="UP001341840"/>
    </source>
</evidence>
<gene>
    <name evidence="6" type="ORF">PIB30_018956</name>
</gene>
<feature type="domain" description="Ubiquitin-like protease family profile" evidence="5">
    <location>
        <begin position="285"/>
        <end position="395"/>
    </location>
</feature>
<dbReference type="InterPro" id="IPR038765">
    <property type="entry name" value="Papain-like_cys_pep_sf"/>
</dbReference>
<evidence type="ECO:0000313" key="6">
    <source>
        <dbReference type="EMBL" id="MED6217562.1"/>
    </source>
</evidence>
<evidence type="ECO:0000256" key="2">
    <source>
        <dbReference type="ARBA" id="ARBA00022670"/>
    </source>
</evidence>
<comment type="similarity">
    <text evidence="1">Belongs to the peptidase C48 family.</text>
</comment>
<name>A0ABU6Z4N6_9FABA</name>
<protein>
    <recommendedName>
        <fullName evidence="5">Ubiquitin-like protease family profile domain-containing protein</fullName>
    </recommendedName>
</protein>
<accession>A0ABU6Z4N6</accession>
<dbReference type="Pfam" id="PF02902">
    <property type="entry name" value="Peptidase_C48"/>
    <property type="match status" value="1"/>
</dbReference>
<evidence type="ECO:0000256" key="3">
    <source>
        <dbReference type="ARBA" id="ARBA00022801"/>
    </source>
</evidence>
<organism evidence="6 7">
    <name type="scientific">Stylosanthes scabra</name>
    <dbReference type="NCBI Taxonomy" id="79078"/>
    <lineage>
        <taxon>Eukaryota</taxon>
        <taxon>Viridiplantae</taxon>
        <taxon>Streptophyta</taxon>
        <taxon>Embryophyta</taxon>
        <taxon>Tracheophyta</taxon>
        <taxon>Spermatophyta</taxon>
        <taxon>Magnoliopsida</taxon>
        <taxon>eudicotyledons</taxon>
        <taxon>Gunneridae</taxon>
        <taxon>Pentapetalae</taxon>
        <taxon>rosids</taxon>
        <taxon>fabids</taxon>
        <taxon>Fabales</taxon>
        <taxon>Fabaceae</taxon>
        <taxon>Papilionoideae</taxon>
        <taxon>50 kb inversion clade</taxon>
        <taxon>dalbergioids sensu lato</taxon>
        <taxon>Dalbergieae</taxon>
        <taxon>Pterocarpus clade</taxon>
        <taxon>Stylosanthes</taxon>
    </lineage>
</organism>
<evidence type="ECO:0000259" key="5">
    <source>
        <dbReference type="Pfam" id="PF02902"/>
    </source>
</evidence>
<evidence type="ECO:0000256" key="1">
    <source>
        <dbReference type="ARBA" id="ARBA00005234"/>
    </source>
</evidence>